<evidence type="ECO:0000313" key="3">
    <source>
        <dbReference type="Proteomes" id="UP000308671"/>
    </source>
</evidence>
<sequence length="98" mass="11113">MDTKQTPPAQLQSIHSKFTAKQTNKPKTTNSRTPRIPQKPAPGRTQEKKVEMPPYFQVPLSSSGSWYDDDDDDWSDMIDTIDTHEKWSSGLGVKGVYM</sequence>
<accession>A0A4S8RBX7</accession>
<dbReference type="EMBL" id="PQXL01000005">
    <property type="protein sequence ID" value="THV55673.1"/>
    <property type="molecule type" value="Genomic_DNA"/>
</dbReference>
<evidence type="ECO:0000313" key="2">
    <source>
        <dbReference type="EMBL" id="THV55673.1"/>
    </source>
</evidence>
<keyword evidence="3" id="KW-1185">Reference proteome</keyword>
<dbReference type="AlphaFoldDB" id="A0A4S8RBX7"/>
<evidence type="ECO:0000256" key="1">
    <source>
        <dbReference type="SAM" id="MobiDB-lite"/>
    </source>
</evidence>
<feature type="region of interest" description="Disordered" evidence="1">
    <location>
        <begin position="1"/>
        <end position="52"/>
    </location>
</feature>
<dbReference type="Proteomes" id="UP000308671">
    <property type="component" value="Unassembled WGS sequence"/>
</dbReference>
<comment type="caution">
    <text evidence="2">The sequence shown here is derived from an EMBL/GenBank/DDBJ whole genome shotgun (WGS) entry which is preliminary data.</text>
</comment>
<reference evidence="2 3" key="1">
    <citation type="submission" date="2017-12" db="EMBL/GenBank/DDBJ databases">
        <title>Comparative genomics of Botrytis spp.</title>
        <authorList>
            <person name="Valero-Jimenez C.A."/>
            <person name="Tapia P."/>
            <person name="Veloso J."/>
            <person name="Silva-Moreno E."/>
            <person name="Staats M."/>
            <person name="Valdes J.H."/>
            <person name="Van Kan J.A.L."/>
        </authorList>
    </citation>
    <scope>NUCLEOTIDE SEQUENCE [LARGE SCALE GENOMIC DNA]</scope>
    <source>
        <strain evidence="2 3">MUCL435</strain>
    </source>
</reference>
<gene>
    <name evidence="2" type="ORF">BGAL_0005g00520</name>
</gene>
<organism evidence="2 3">
    <name type="scientific">Botrytis galanthina</name>
    <dbReference type="NCBI Taxonomy" id="278940"/>
    <lineage>
        <taxon>Eukaryota</taxon>
        <taxon>Fungi</taxon>
        <taxon>Dikarya</taxon>
        <taxon>Ascomycota</taxon>
        <taxon>Pezizomycotina</taxon>
        <taxon>Leotiomycetes</taxon>
        <taxon>Helotiales</taxon>
        <taxon>Sclerotiniaceae</taxon>
        <taxon>Botrytis</taxon>
    </lineage>
</organism>
<proteinExistence type="predicted"/>
<name>A0A4S8RBX7_9HELO</name>
<protein>
    <submittedName>
        <fullName evidence="2">Uncharacterized protein</fullName>
    </submittedName>
</protein>
<feature type="compositionally biased region" description="Polar residues" evidence="1">
    <location>
        <begin position="1"/>
        <end position="33"/>
    </location>
</feature>